<dbReference type="PANTHER" id="PTHR33572">
    <property type="entry name" value="SPORE DEVELOPMENT REGULATOR VOSA"/>
    <property type="match status" value="1"/>
</dbReference>
<reference evidence="9 10" key="1">
    <citation type="submission" date="2016-05" db="EMBL/GenBank/DDBJ databases">
        <title>A degradative enzymes factory behind the ericoid mycorrhizal symbiosis.</title>
        <authorList>
            <consortium name="DOE Joint Genome Institute"/>
            <person name="Martino E."/>
            <person name="Morin E."/>
            <person name="Grelet G."/>
            <person name="Kuo A."/>
            <person name="Kohler A."/>
            <person name="Daghino S."/>
            <person name="Barry K."/>
            <person name="Choi C."/>
            <person name="Cichocki N."/>
            <person name="Clum A."/>
            <person name="Copeland A."/>
            <person name="Hainaut M."/>
            <person name="Haridas S."/>
            <person name="Labutti K."/>
            <person name="Lindquist E."/>
            <person name="Lipzen A."/>
            <person name="Khouja H.-R."/>
            <person name="Murat C."/>
            <person name="Ohm R."/>
            <person name="Olson A."/>
            <person name="Spatafora J."/>
            <person name="Veneault-Fourrey C."/>
            <person name="Henrissat B."/>
            <person name="Grigoriev I."/>
            <person name="Martin F."/>
            <person name="Perotto S."/>
        </authorList>
    </citation>
    <scope>NUCLEOTIDE SEQUENCE [LARGE SCALE GENOMIC DNA]</scope>
    <source>
        <strain evidence="9 10">UAMH 7357</strain>
    </source>
</reference>
<evidence type="ECO:0000256" key="4">
    <source>
        <dbReference type="ARBA" id="ARBA00023015"/>
    </source>
</evidence>
<dbReference type="PANTHER" id="PTHR33572:SF14">
    <property type="entry name" value="DEVELOPMENTAL AND SECONDARY METABOLISM REGULATOR VEA"/>
    <property type="match status" value="1"/>
</dbReference>
<dbReference type="PROSITE" id="PS51821">
    <property type="entry name" value="VELVET"/>
    <property type="match status" value="1"/>
</dbReference>
<evidence type="ECO:0000313" key="10">
    <source>
        <dbReference type="Proteomes" id="UP000235672"/>
    </source>
</evidence>
<proteinExistence type="inferred from homology"/>
<evidence type="ECO:0000256" key="3">
    <source>
        <dbReference type="ARBA" id="ARBA00022490"/>
    </source>
</evidence>
<dbReference type="Gene3D" id="2.60.40.3960">
    <property type="entry name" value="Velvet domain"/>
    <property type="match status" value="1"/>
</dbReference>
<name>A0A2J6PWS3_9HELO</name>
<dbReference type="STRING" id="1745343.A0A2J6PWS3"/>
<evidence type="ECO:0000259" key="8">
    <source>
        <dbReference type="PROSITE" id="PS51821"/>
    </source>
</evidence>
<evidence type="ECO:0000256" key="7">
    <source>
        <dbReference type="ARBA" id="ARBA00038005"/>
    </source>
</evidence>
<dbReference type="InterPro" id="IPR037525">
    <property type="entry name" value="Velvet_dom"/>
</dbReference>
<protein>
    <recommendedName>
        <fullName evidence="8">Velvet domain-containing protein</fullName>
    </recommendedName>
</protein>
<dbReference type="Pfam" id="PF11754">
    <property type="entry name" value="Velvet"/>
    <property type="match status" value="1"/>
</dbReference>
<keyword evidence="4" id="KW-0805">Transcription regulation</keyword>
<sequence>MGMGGLAYEQNDGEMMRIGNDNEMIEEEKIRTPDNRKSILKGAEYEEVVFDVESNYSGRRVSPAAGRQGPLHSIAKANTNAVRKIGACWRCKFLRKSCSSETPCNTCSTGNGKSFWDVVGCKRGDLKGNMAPISLCPARNRVMSSSRLASPDPNGLGFPVDWGGLNHVWRWHIGRRDFDIRGFNAARELSFGLTISLYSSLCASNFLQPTLTPLNECILAIAWEFNEDPSGLFFDVLQHVGHSSLETFVISLRSAAVYQAKLESNQLIAQSLICLRTCLEALKFPVTESDHYYCSFNSCQVQLISNVELHTELYLDELSSVFFGNANLFQGRHWISIFYSFFIQATVRKLLQKLSSGTGILHRHSASTASSEEYLHLAVNLFVAASRAYDPLTTDNSIPLQGDSNLNDIALLKQALGSESQSSVECLRKLFEIENFQDQKPSSHKLHAIEHVDPFSRGDYHALSSSTTQPRYLNNKESISEDFSLTDAWRMREHSPRMGYGASTMKVQSTNYEQTINDEMARQKANDEQNPRENLISWPKNPVPVPREIAPFRIPPGWTVSSPKNTQSEALLKGSISTTRTTAGNRMLKYTAKIIQQPERARACDSGAKASSNRRPVDPAPIVELRILELKDGLHTDVTFSYDASFFMYATLENS</sequence>
<dbReference type="AlphaFoldDB" id="A0A2J6PWS3"/>
<dbReference type="EMBL" id="KZ613494">
    <property type="protein sequence ID" value="PMD18471.1"/>
    <property type="molecule type" value="Genomic_DNA"/>
</dbReference>
<accession>A0A2J6PWS3</accession>
<keyword evidence="3" id="KW-0963">Cytoplasm</keyword>
<gene>
    <name evidence="9" type="ORF">NA56DRAFT_244326</name>
</gene>
<dbReference type="InterPro" id="IPR021740">
    <property type="entry name" value="Velvet"/>
</dbReference>
<dbReference type="GO" id="GO:0005634">
    <property type="term" value="C:nucleus"/>
    <property type="evidence" value="ECO:0007669"/>
    <property type="project" value="UniProtKB-SubCell"/>
</dbReference>
<dbReference type="GO" id="GO:0005737">
    <property type="term" value="C:cytoplasm"/>
    <property type="evidence" value="ECO:0007669"/>
    <property type="project" value="UniProtKB-SubCell"/>
</dbReference>
<keyword evidence="6" id="KW-0539">Nucleus</keyword>
<evidence type="ECO:0000256" key="2">
    <source>
        <dbReference type="ARBA" id="ARBA00004496"/>
    </source>
</evidence>
<keyword evidence="5" id="KW-0804">Transcription</keyword>
<dbReference type="OrthoDB" id="3524154at2759"/>
<evidence type="ECO:0000256" key="1">
    <source>
        <dbReference type="ARBA" id="ARBA00004123"/>
    </source>
</evidence>
<organism evidence="9 10">
    <name type="scientific">Hyaloscypha hepaticicola</name>
    <dbReference type="NCBI Taxonomy" id="2082293"/>
    <lineage>
        <taxon>Eukaryota</taxon>
        <taxon>Fungi</taxon>
        <taxon>Dikarya</taxon>
        <taxon>Ascomycota</taxon>
        <taxon>Pezizomycotina</taxon>
        <taxon>Leotiomycetes</taxon>
        <taxon>Helotiales</taxon>
        <taxon>Hyaloscyphaceae</taxon>
        <taxon>Hyaloscypha</taxon>
    </lineage>
</organism>
<keyword evidence="10" id="KW-1185">Reference proteome</keyword>
<evidence type="ECO:0000256" key="5">
    <source>
        <dbReference type="ARBA" id="ARBA00023163"/>
    </source>
</evidence>
<comment type="similarity">
    <text evidence="7">Belongs to the velvet family. VeA subfamily.</text>
</comment>
<evidence type="ECO:0000313" key="9">
    <source>
        <dbReference type="EMBL" id="PMD18471.1"/>
    </source>
</evidence>
<evidence type="ECO:0000256" key="6">
    <source>
        <dbReference type="ARBA" id="ARBA00023242"/>
    </source>
</evidence>
<feature type="domain" description="Velvet" evidence="8">
    <location>
        <begin position="585"/>
        <end position="655"/>
    </location>
</feature>
<dbReference type="Proteomes" id="UP000235672">
    <property type="component" value="Unassembled WGS sequence"/>
</dbReference>
<comment type="subcellular location">
    <subcellularLocation>
        <location evidence="2">Cytoplasm</location>
    </subcellularLocation>
    <subcellularLocation>
        <location evidence="1">Nucleus</location>
    </subcellularLocation>
</comment>
<dbReference type="InterPro" id="IPR038491">
    <property type="entry name" value="Velvet_dom_sf"/>
</dbReference>